<feature type="domain" description="Peptidase A2" evidence="3">
    <location>
        <begin position="73"/>
        <end position="152"/>
    </location>
</feature>
<dbReference type="GO" id="GO:0006508">
    <property type="term" value="P:proteolysis"/>
    <property type="evidence" value="ECO:0007669"/>
    <property type="project" value="UniProtKB-KW"/>
</dbReference>
<keyword evidence="2" id="KW-0472">Membrane</keyword>
<dbReference type="GO" id="GO:0008233">
    <property type="term" value="F:peptidase activity"/>
    <property type="evidence" value="ECO:0007669"/>
    <property type="project" value="UniProtKB-KW"/>
</dbReference>
<dbReference type="EC" id="3.4.23.-" evidence="4"/>
<gene>
    <name evidence="4" type="ORF">JIP62_12250</name>
</gene>
<evidence type="ECO:0000313" key="4">
    <source>
        <dbReference type="EMBL" id="QQQ18073.1"/>
    </source>
</evidence>
<dbReference type="SUPFAM" id="SSF50630">
    <property type="entry name" value="Acid proteases"/>
    <property type="match status" value="1"/>
</dbReference>
<dbReference type="InterPro" id="IPR034122">
    <property type="entry name" value="Retropepsin-like_bacterial"/>
</dbReference>
<sequence>MIRFDASSAFVMTLAVASALTTALWLNRLGDRGEAQAATMAPMVATAHGSAAQIIKSADGHFWAEAEIDGRAVRVMVDTGASVVALTRADAARLGFPLTDSDFTGSVQTASGTVPAAPIELASVAVAGARVDAVQALVVQEGLPHSLLGMSYLGRLSRFEATPTGLTLRP</sequence>
<dbReference type="InterPro" id="IPR021109">
    <property type="entry name" value="Peptidase_aspartic_dom_sf"/>
</dbReference>
<dbReference type="RefSeq" id="WP_201102448.1">
    <property type="nucleotide sequence ID" value="NZ_CP067977.1"/>
</dbReference>
<evidence type="ECO:0000313" key="5">
    <source>
        <dbReference type="Proteomes" id="UP000595448"/>
    </source>
</evidence>
<dbReference type="CDD" id="cd05483">
    <property type="entry name" value="retropepsin_like_bacteria"/>
    <property type="match status" value="1"/>
</dbReference>
<keyword evidence="1 4" id="KW-0378">Hydrolase</keyword>
<proteinExistence type="predicted"/>
<accession>A0ABX7BMV2</accession>
<dbReference type="NCBIfam" id="TIGR02281">
    <property type="entry name" value="clan_AA_DTGA"/>
    <property type="match status" value="1"/>
</dbReference>
<keyword evidence="2" id="KW-0812">Transmembrane</keyword>
<dbReference type="InterPro" id="IPR011969">
    <property type="entry name" value="Clan_AA_Asp_peptidase_C"/>
</dbReference>
<dbReference type="Proteomes" id="UP000595448">
    <property type="component" value="Chromosome"/>
</dbReference>
<keyword evidence="5" id="KW-1185">Reference proteome</keyword>
<dbReference type="InterPro" id="IPR001995">
    <property type="entry name" value="Peptidase_A2_cat"/>
</dbReference>
<feature type="transmembrane region" description="Helical" evidence="2">
    <location>
        <begin position="6"/>
        <end position="26"/>
    </location>
</feature>
<name>A0ABX7BMV2_9CAUL</name>
<keyword evidence="2" id="KW-1133">Transmembrane helix</keyword>
<evidence type="ECO:0000259" key="3">
    <source>
        <dbReference type="PROSITE" id="PS50175"/>
    </source>
</evidence>
<dbReference type="PROSITE" id="PS00141">
    <property type="entry name" value="ASP_PROTEASE"/>
    <property type="match status" value="1"/>
</dbReference>
<dbReference type="EMBL" id="CP067977">
    <property type="protein sequence ID" value="QQQ18073.1"/>
    <property type="molecule type" value="Genomic_DNA"/>
</dbReference>
<dbReference type="Gene3D" id="2.40.70.10">
    <property type="entry name" value="Acid Proteases"/>
    <property type="match status" value="1"/>
</dbReference>
<dbReference type="InterPro" id="IPR001969">
    <property type="entry name" value="Aspartic_peptidase_AS"/>
</dbReference>
<protein>
    <submittedName>
        <fullName evidence="4">TIGR02281 family clan AA aspartic protease</fullName>
        <ecNumber evidence="4">3.4.23.-</ecNumber>
    </submittedName>
</protein>
<evidence type="ECO:0000256" key="2">
    <source>
        <dbReference type="SAM" id="Phobius"/>
    </source>
</evidence>
<dbReference type="Pfam" id="PF13975">
    <property type="entry name" value="gag-asp_proteas"/>
    <property type="match status" value="1"/>
</dbReference>
<evidence type="ECO:0000256" key="1">
    <source>
        <dbReference type="ARBA" id="ARBA00022801"/>
    </source>
</evidence>
<keyword evidence="4" id="KW-0645">Protease</keyword>
<reference evidence="4 5" key="1">
    <citation type="submission" date="2021-01" db="EMBL/GenBank/DDBJ databases">
        <title>Brevundimonas vitis sp. nov., an bacterium isolated from grape (Vitis vinifera).</title>
        <authorList>
            <person name="Jiang L."/>
            <person name="Lee J."/>
        </authorList>
    </citation>
    <scope>NUCLEOTIDE SEQUENCE [LARGE SCALE GENOMIC DNA]</scope>
    <source>
        <strain evidence="4 5">GRTSA-9</strain>
    </source>
</reference>
<dbReference type="PROSITE" id="PS50175">
    <property type="entry name" value="ASP_PROT_RETROV"/>
    <property type="match status" value="1"/>
</dbReference>
<organism evidence="4 5">
    <name type="scientific">Brevundimonas vitisensis</name>
    <dbReference type="NCBI Taxonomy" id="2800818"/>
    <lineage>
        <taxon>Bacteria</taxon>
        <taxon>Pseudomonadati</taxon>
        <taxon>Pseudomonadota</taxon>
        <taxon>Alphaproteobacteria</taxon>
        <taxon>Caulobacterales</taxon>
        <taxon>Caulobacteraceae</taxon>
        <taxon>Brevundimonas</taxon>
    </lineage>
</organism>